<dbReference type="GO" id="GO:0004392">
    <property type="term" value="F:heme oxygenase (decyclizing) activity"/>
    <property type="evidence" value="ECO:0007669"/>
    <property type="project" value="InterPro"/>
</dbReference>
<dbReference type="AlphaFoldDB" id="A0A1G8DNM2"/>
<evidence type="ECO:0000313" key="1">
    <source>
        <dbReference type="EMBL" id="SDH59266.1"/>
    </source>
</evidence>
<evidence type="ECO:0000313" key="2">
    <source>
        <dbReference type="Proteomes" id="UP000217076"/>
    </source>
</evidence>
<accession>A0A1G8DNM2</accession>
<keyword evidence="2" id="KW-1185">Reference proteome</keyword>
<dbReference type="STRING" id="83401.SAMN05421742_10870"/>
<sequence>MTVSPPLARLRDATRPAHHRLDSHPLLAALSDGPPTPEAYRRALAHLHLALAPLEARLLAPGATRPAGFMLLPRAGDLAADVIASGGGLLAAPTTPDAALATALDHLDAHLEGGGLAAWLGAAYVVEGARLGGRTIARALAARDPALAVAASRFFASPGLDVGRRWTHFGQVVGQHLADDVAFATARDAALATFEVFLAGLATGTALPDGGA</sequence>
<dbReference type="GO" id="GO:0006788">
    <property type="term" value="P:heme oxidation"/>
    <property type="evidence" value="ECO:0007669"/>
    <property type="project" value="InterPro"/>
</dbReference>
<name>A0A1G8DNM2_9PROT</name>
<dbReference type="InterPro" id="IPR016084">
    <property type="entry name" value="Haem_Oase-like_multi-hlx"/>
</dbReference>
<dbReference type="Proteomes" id="UP000217076">
    <property type="component" value="Unassembled WGS sequence"/>
</dbReference>
<dbReference type="RefSeq" id="WP_092620525.1">
    <property type="nucleotide sequence ID" value="NZ_FNCV01000008.1"/>
</dbReference>
<dbReference type="Pfam" id="PF01126">
    <property type="entry name" value="Heme_oxygenase"/>
    <property type="match status" value="1"/>
</dbReference>
<organism evidence="1 2">
    <name type="scientific">Roseospirillum parvum</name>
    <dbReference type="NCBI Taxonomy" id="83401"/>
    <lineage>
        <taxon>Bacteria</taxon>
        <taxon>Pseudomonadati</taxon>
        <taxon>Pseudomonadota</taxon>
        <taxon>Alphaproteobacteria</taxon>
        <taxon>Rhodospirillales</taxon>
        <taxon>Rhodospirillaceae</taxon>
        <taxon>Roseospirillum</taxon>
    </lineage>
</organism>
<proteinExistence type="predicted"/>
<dbReference type="OrthoDB" id="9149607at2"/>
<dbReference type="Gene3D" id="1.20.910.10">
    <property type="entry name" value="Heme oxygenase-like"/>
    <property type="match status" value="1"/>
</dbReference>
<dbReference type="InterPro" id="IPR016053">
    <property type="entry name" value="Haem_Oase-like"/>
</dbReference>
<dbReference type="EMBL" id="FNCV01000008">
    <property type="protein sequence ID" value="SDH59266.1"/>
    <property type="molecule type" value="Genomic_DNA"/>
</dbReference>
<dbReference type="CDD" id="cd19166">
    <property type="entry name" value="HemeO-bac"/>
    <property type="match status" value="1"/>
</dbReference>
<reference evidence="2" key="1">
    <citation type="submission" date="2016-10" db="EMBL/GenBank/DDBJ databases">
        <authorList>
            <person name="Varghese N."/>
            <person name="Submissions S."/>
        </authorList>
    </citation>
    <scope>NUCLEOTIDE SEQUENCE [LARGE SCALE GENOMIC DNA]</scope>
    <source>
        <strain evidence="2">930I</strain>
    </source>
</reference>
<dbReference type="SUPFAM" id="SSF48613">
    <property type="entry name" value="Heme oxygenase-like"/>
    <property type="match status" value="1"/>
</dbReference>
<gene>
    <name evidence="1" type="ORF">SAMN05421742_10870</name>
</gene>
<protein>
    <submittedName>
        <fullName evidence="1">Heme oxygenase</fullName>
    </submittedName>
</protein>